<dbReference type="EMBL" id="CP001350">
    <property type="protein sequence ID" value="ACL62431.1"/>
    <property type="molecule type" value="Genomic_DNA"/>
</dbReference>
<dbReference type="InterPro" id="IPR041920">
    <property type="entry name" value="ROS/MUCR_sf"/>
</dbReference>
<dbReference type="GO" id="GO:0008270">
    <property type="term" value="F:zinc ion binding"/>
    <property type="evidence" value="ECO:0007669"/>
    <property type="project" value="InterPro"/>
</dbReference>
<keyword evidence="3" id="KW-1185">Reference proteome</keyword>
<dbReference type="HOGENOM" id="CLU_106247_0_0_5"/>
<dbReference type="Gene3D" id="1.10.10.1550">
    <property type="entry name" value="ROS/MUCR transcriptional regulator protein"/>
    <property type="match status" value="1"/>
</dbReference>
<proteinExistence type="inferred from homology"/>
<keyword evidence="2" id="KW-0614">Plasmid</keyword>
<accession>B8IVJ1</accession>
<reference evidence="3" key="1">
    <citation type="submission" date="2009-01" db="EMBL/GenBank/DDBJ databases">
        <title>Complete sequence of plasmid 1 of Methylobacterium nodulans ORS 2060.</title>
        <authorList>
            <consortium name="US DOE Joint Genome Institute"/>
            <person name="Lucas S."/>
            <person name="Copeland A."/>
            <person name="Lapidus A."/>
            <person name="Glavina del Rio T."/>
            <person name="Dalin E."/>
            <person name="Tice H."/>
            <person name="Bruce D."/>
            <person name="Goodwin L."/>
            <person name="Pitluck S."/>
            <person name="Sims D."/>
            <person name="Brettin T."/>
            <person name="Detter J.C."/>
            <person name="Han C."/>
            <person name="Larimer F."/>
            <person name="Land M."/>
            <person name="Hauser L."/>
            <person name="Kyrpides N."/>
            <person name="Ivanova N."/>
            <person name="Marx C.J."/>
            <person name="Richardson P."/>
        </authorList>
    </citation>
    <scope>NUCLEOTIDE SEQUENCE [LARGE SCALE GENOMIC DNA]</scope>
    <source>
        <strain evidence="3">LMG 21967 / CNCM I-2342 / ORS 2060</strain>
        <plasmid evidence="3">Plasmid pMNOD01</plasmid>
    </source>
</reference>
<sequence length="143" mass="15674">MVNQVAQQPDEAIVRTATIVMAYVSNNSLRPAELPDLIASVHAAIGRGRAPEPAEPQTPRATPAQIRRSISHEALISFEDSKPYKSLRRHLTTRGLTPEQYRAKWGLPPDYPMVAAAYSEERSALARAAGLGRKRAAVRPPAR</sequence>
<dbReference type="RefSeq" id="WP_015933981.1">
    <property type="nucleotide sequence ID" value="NC_011892.1"/>
</dbReference>
<dbReference type="GO" id="GO:0003677">
    <property type="term" value="F:DNA binding"/>
    <property type="evidence" value="ECO:0007669"/>
    <property type="project" value="InterPro"/>
</dbReference>
<evidence type="ECO:0000313" key="2">
    <source>
        <dbReference type="EMBL" id="ACL62431.1"/>
    </source>
</evidence>
<dbReference type="Proteomes" id="UP000008207">
    <property type="component" value="Plasmid pMNOD01"/>
</dbReference>
<dbReference type="AlphaFoldDB" id="B8IVJ1"/>
<dbReference type="InterPro" id="IPR008807">
    <property type="entry name" value="ROS_MUCR"/>
</dbReference>
<dbReference type="GO" id="GO:0006355">
    <property type="term" value="P:regulation of DNA-templated transcription"/>
    <property type="evidence" value="ECO:0007669"/>
    <property type="project" value="InterPro"/>
</dbReference>
<dbReference type="Pfam" id="PF05443">
    <property type="entry name" value="ROS_MUCR"/>
    <property type="match status" value="1"/>
</dbReference>
<geneLocation type="plasmid" evidence="2 3">
    <name>pMNOD01</name>
</geneLocation>
<comment type="similarity">
    <text evidence="1">Belongs to the ros/MucR family.</text>
</comment>
<protein>
    <submittedName>
        <fullName evidence="2">Transcriptional regulator, MucR family</fullName>
    </submittedName>
</protein>
<name>B8IVJ1_METNO</name>
<evidence type="ECO:0000256" key="1">
    <source>
        <dbReference type="ARBA" id="ARBA00007031"/>
    </source>
</evidence>
<evidence type="ECO:0000313" key="3">
    <source>
        <dbReference type="Proteomes" id="UP000008207"/>
    </source>
</evidence>
<gene>
    <name evidence="2" type="ordered locus">Mnod_8284</name>
</gene>
<organism evidence="2 3">
    <name type="scientific">Methylobacterium nodulans (strain LMG 21967 / CNCM I-2342 / ORS 2060)</name>
    <dbReference type="NCBI Taxonomy" id="460265"/>
    <lineage>
        <taxon>Bacteria</taxon>
        <taxon>Pseudomonadati</taxon>
        <taxon>Pseudomonadota</taxon>
        <taxon>Alphaproteobacteria</taxon>
        <taxon>Hyphomicrobiales</taxon>
        <taxon>Methylobacteriaceae</taxon>
        <taxon>Methylobacterium</taxon>
    </lineage>
</organism>
<dbReference type="KEGG" id="mno:Mnod_8284"/>